<dbReference type="EMBL" id="RXOE01000004">
    <property type="protein sequence ID" value="RTQ33236.1"/>
    <property type="molecule type" value="Genomic_DNA"/>
</dbReference>
<gene>
    <name evidence="1" type="ORF">EJP69_17035</name>
</gene>
<keyword evidence="2" id="KW-1185">Reference proteome</keyword>
<dbReference type="AlphaFoldDB" id="A0A3S0JUS1"/>
<organism evidence="1 2">
    <name type="scientific">Variovorax gossypii</name>
    <dbReference type="NCBI Taxonomy" id="1679495"/>
    <lineage>
        <taxon>Bacteria</taxon>
        <taxon>Pseudomonadati</taxon>
        <taxon>Pseudomonadota</taxon>
        <taxon>Betaproteobacteria</taxon>
        <taxon>Burkholderiales</taxon>
        <taxon>Comamonadaceae</taxon>
        <taxon>Variovorax</taxon>
    </lineage>
</organism>
<proteinExistence type="predicted"/>
<sequence>MLDIYYAPSSTKAMPEDPGSLEFAGSIDLDAHRSLAALFDKGRQAGADLRYSDDSMLEPAQVATLLKVFTVNAGELSGNRQALAAFAAMRELLEAAVGKGCGLVAFGD</sequence>
<dbReference type="Proteomes" id="UP000267418">
    <property type="component" value="Unassembled WGS sequence"/>
</dbReference>
<name>A0A3S0JUS1_9BURK</name>
<accession>A0A3S0JUS1</accession>
<evidence type="ECO:0000313" key="1">
    <source>
        <dbReference type="EMBL" id="RTQ33236.1"/>
    </source>
</evidence>
<dbReference type="OrthoDB" id="8857025at2"/>
<protein>
    <submittedName>
        <fullName evidence="1">Uncharacterized protein</fullName>
    </submittedName>
</protein>
<reference evidence="1 2" key="1">
    <citation type="submission" date="2018-12" db="EMBL/GenBank/DDBJ databases">
        <title>The genome of Variovorax gossypii DSM 100435.</title>
        <authorList>
            <person name="Gao J."/>
            <person name="Sun J."/>
        </authorList>
    </citation>
    <scope>NUCLEOTIDE SEQUENCE [LARGE SCALE GENOMIC DNA]</scope>
    <source>
        <strain evidence="1 2">DSM 100435</strain>
    </source>
</reference>
<evidence type="ECO:0000313" key="2">
    <source>
        <dbReference type="Proteomes" id="UP000267418"/>
    </source>
</evidence>
<comment type="caution">
    <text evidence="1">The sequence shown here is derived from an EMBL/GenBank/DDBJ whole genome shotgun (WGS) entry which is preliminary data.</text>
</comment>
<dbReference type="RefSeq" id="WP_093197362.1">
    <property type="nucleotide sequence ID" value="NZ_RXOE01000004.1"/>
</dbReference>